<dbReference type="GO" id="GO:0003700">
    <property type="term" value="F:DNA-binding transcription factor activity"/>
    <property type="evidence" value="ECO:0007669"/>
    <property type="project" value="InterPro"/>
</dbReference>
<dbReference type="PANTHER" id="PTHR46796">
    <property type="entry name" value="HTH-TYPE TRANSCRIPTIONAL ACTIVATOR RHAS-RELATED"/>
    <property type="match status" value="1"/>
</dbReference>
<keyword evidence="1" id="KW-0805">Transcription regulation</keyword>
<evidence type="ECO:0000313" key="9">
    <source>
        <dbReference type="Proteomes" id="UP000243750"/>
    </source>
</evidence>
<evidence type="ECO:0000256" key="1">
    <source>
        <dbReference type="ARBA" id="ARBA00023015"/>
    </source>
</evidence>
<dbReference type="EMBL" id="CP033116">
    <property type="protein sequence ID" value="QFY54986.1"/>
    <property type="molecule type" value="Genomic_DNA"/>
</dbReference>
<dbReference type="Proteomes" id="UP000243750">
    <property type="component" value="Unassembled WGS sequence"/>
</dbReference>
<protein>
    <submittedName>
        <fullName evidence="7">AraC family transcriptional regulator</fullName>
    </submittedName>
</protein>
<accession>A0AA91U5X6</accession>
<comment type="function">
    <text evidence="5">Regulatory protein of the TOL plasmid xyl operons. XylS activates the xylXYZLTEGFJQKIH operon required for the degradation of toluene, m-xylene and p-xylene.</text>
</comment>
<proteinExistence type="predicted"/>
<keyword evidence="4" id="KW-0804">Transcription</keyword>
<gene>
    <name evidence="7" type="ORF">CO192_01810</name>
    <name evidence="8" type="ORF">EAO82_00530</name>
</gene>
<sequence>MGIHLLSEKSRIFVNSDPYAVSDYVNQHIGTHNIHWPKSRRLEANLNHSTLGSLELCRISYGGSVRVISPGLETCYHLQVLLKGHCLWSGCGQKHDFAPGELLLINPDERADLTYSEDCEKFILKLPSVVLDRACSESYWNKPSEGVRFTPRHNLQQLNGFINLLGLVCDEAERNKSMPRVQEYYTGLIATKLLEMLDSNVSRDAFSESCPSFERVVQFIDNNIKENIGIERMAELALMSPRSLYTLFEKHAGTTPKNYIRNRKLECVRARLSDPSANVRSVTEVALDYGFFHLGRFAENYRSTYLEHPSDTLRRIKIKGLVP</sequence>
<dbReference type="AlphaFoldDB" id="A0AA91U5X6"/>
<dbReference type="Pfam" id="PF14525">
    <property type="entry name" value="AraC_binding_2"/>
    <property type="match status" value="1"/>
</dbReference>
<evidence type="ECO:0000256" key="4">
    <source>
        <dbReference type="ARBA" id="ARBA00023163"/>
    </source>
</evidence>
<feature type="domain" description="HTH araC/xylS-type" evidence="6">
    <location>
        <begin position="214"/>
        <end position="315"/>
    </location>
</feature>
<keyword evidence="3" id="KW-0010">Activator</keyword>
<dbReference type="Proteomes" id="UP000344571">
    <property type="component" value="Chromosome"/>
</dbReference>
<dbReference type="SMART" id="SM00342">
    <property type="entry name" value="HTH_ARAC"/>
    <property type="match status" value="1"/>
</dbReference>
<organism evidence="7 9">
    <name type="scientific">Halopseudomonas pelagia</name>
    <dbReference type="NCBI Taxonomy" id="553151"/>
    <lineage>
        <taxon>Bacteria</taxon>
        <taxon>Pseudomonadati</taxon>
        <taxon>Pseudomonadota</taxon>
        <taxon>Gammaproteobacteria</taxon>
        <taxon>Pseudomonadales</taxon>
        <taxon>Pseudomonadaceae</taxon>
        <taxon>Halopseudomonas</taxon>
    </lineage>
</organism>
<dbReference type="Gene3D" id="1.10.10.60">
    <property type="entry name" value="Homeodomain-like"/>
    <property type="match status" value="1"/>
</dbReference>
<evidence type="ECO:0000256" key="2">
    <source>
        <dbReference type="ARBA" id="ARBA00023125"/>
    </source>
</evidence>
<evidence type="ECO:0000313" key="7">
    <source>
        <dbReference type="EMBL" id="PCD01115.1"/>
    </source>
</evidence>
<dbReference type="Pfam" id="PF12833">
    <property type="entry name" value="HTH_18"/>
    <property type="match status" value="1"/>
</dbReference>
<dbReference type="RefSeq" id="WP_096344930.1">
    <property type="nucleotide sequence ID" value="NZ_CP033116.1"/>
</dbReference>
<dbReference type="EMBL" id="NWMT01000031">
    <property type="protein sequence ID" value="PCD01115.1"/>
    <property type="molecule type" value="Genomic_DNA"/>
</dbReference>
<dbReference type="PANTHER" id="PTHR46796:SF6">
    <property type="entry name" value="ARAC SUBFAMILY"/>
    <property type="match status" value="1"/>
</dbReference>
<dbReference type="InterPro" id="IPR009057">
    <property type="entry name" value="Homeodomain-like_sf"/>
</dbReference>
<evidence type="ECO:0000256" key="3">
    <source>
        <dbReference type="ARBA" id="ARBA00023159"/>
    </source>
</evidence>
<evidence type="ECO:0000313" key="8">
    <source>
        <dbReference type="EMBL" id="QFY54986.1"/>
    </source>
</evidence>
<keyword evidence="2" id="KW-0238">DNA-binding</keyword>
<keyword evidence="10" id="KW-1185">Reference proteome</keyword>
<evidence type="ECO:0000259" key="6">
    <source>
        <dbReference type="PROSITE" id="PS01124"/>
    </source>
</evidence>
<evidence type="ECO:0000256" key="5">
    <source>
        <dbReference type="ARBA" id="ARBA00037345"/>
    </source>
</evidence>
<dbReference type="GO" id="GO:0043565">
    <property type="term" value="F:sequence-specific DNA binding"/>
    <property type="evidence" value="ECO:0007669"/>
    <property type="project" value="InterPro"/>
</dbReference>
<evidence type="ECO:0000313" key="10">
    <source>
        <dbReference type="Proteomes" id="UP000344571"/>
    </source>
</evidence>
<dbReference type="PROSITE" id="PS01124">
    <property type="entry name" value="HTH_ARAC_FAMILY_2"/>
    <property type="match status" value="1"/>
</dbReference>
<dbReference type="InterPro" id="IPR050204">
    <property type="entry name" value="AraC_XylS_family_regulators"/>
</dbReference>
<reference evidence="7 9" key="1">
    <citation type="submission" date="2017-09" db="EMBL/GenBank/DDBJ databases">
        <title>Bacterial and phytoplankton interrelationship in Kongsfjorden, an Arctic fjord.</title>
        <authorList>
            <person name="Sinha R."/>
            <person name="Krishnan K."/>
        </authorList>
    </citation>
    <scope>NUCLEOTIDE SEQUENCE [LARGE SCALE GENOMIC DNA]</scope>
    <source>
        <strain evidence="7 9">58</strain>
    </source>
</reference>
<reference evidence="8 10" key="2">
    <citation type="submission" date="2018-10" db="EMBL/GenBank/DDBJ databases">
        <title>Complete genome sequence of Pseudomonas pelagia strain Kongs-67.</title>
        <authorList>
            <person name="Sinha R.K."/>
            <person name="Krishnan K."/>
        </authorList>
    </citation>
    <scope>NUCLEOTIDE SEQUENCE [LARGE SCALE GENOMIC DNA]</scope>
    <source>
        <strain evidence="8 10">Kongs-67</strain>
    </source>
</reference>
<dbReference type="SUPFAM" id="SSF46689">
    <property type="entry name" value="Homeodomain-like"/>
    <property type="match status" value="1"/>
</dbReference>
<dbReference type="InterPro" id="IPR035418">
    <property type="entry name" value="AraC-bd_2"/>
</dbReference>
<name>A0AA91U5X6_9GAMM</name>
<dbReference type="InterPro" id="IPR018060">
    <property type="entry name" value="HTH_AraC"/>
</dbReference>